<dbReference type="PANTHER" id="PTHR46847:SF1">
    <property type="entry name" value="D-ALLOSE-BINDING PERIPLASMIC PROTEIN-RELATED"/>
    <property type="match status" value="1"/>
</dbReference>
<dbReference type="Pfam" id="PF13407">
    <property type="entry name" value="Peripla_BP_4"/>
    <property type="match status" value="1"/>
</dbReference>
<evidence type="ECO:0000256" key="2">
    <source>
        <dbReference type="ARBA" id="ARBA00007639"/>
    </source>
</evidence>
<evidence type="ECO:0000256" key="3">
    <source>
        <dbReference type="ARBA" id="ARBA00022729"/>
    </source>
</evidence>
<dbReference type="AlphaFoldDB" id="A0A329QEF3"/>
<gene>
    <name evidence="6" type="ORF">DPM12_18660</name>
</gene>
<keyword evidence="3" id="KW-0732">Signal</keyword>
<name>A0A329QEF3_9ACTN</name>
<dbReference type="PANTHER" id="PTHR46847">
    <property type="entry name" value="D-ALLOSE-BINDING PERIPLASMIC PROTEIN-RELATED"/>
    <property type="match status" value="1"/>
</dbReference>
<dbReference type="Proteomes" id="UP000250462">
    <property type="component" value="Unassembled WGS sequence"/>
</dbReference>
<dbReference type="OrthoDB" id="5093953at2"/>
<organism evidence="6 7">
    <name type="scientific">Phytoactinopolyspora halophila</name>
    <dbReference type="NCBI Taxonomy" id="1981511"/>
    <lineage>
        <taxon>Bacteria</taxon>
        <taxon>Bacillati</taxon>
        <taxon>Actinomycetota</taxon>
        <taxon>Actinomycetes</taxon>
        <taxon>Jiangellales</taxon>
        <taxon>Jiangellaceae</taxon>
        <taxon>Phytoactinopolyspora</taxon>
    </lineage>
</organism>
<dbReference type="RefSeq" id="WP_112259868.1">
    <property type="nucleotide sequence ID" value="NZ_QMIG01000025.1"/>
</dbReference>
<feature type="region of interest" description="Disordered" evidence="4">
    <location>
        <begin position="1"/>
        <end position="26"/>
    </location>
</feature>
<evidence type="ECO:0000313" key="7">
    <source>
        <dbReference type="Proteomes" id="UP000250462"/>
    </source>
</evidence>
<dbReference type="InterPro" id="IPR025997">
    <property type="entry name" value="SBP_2_dom"/>
</dbReference>
<dbReference type="Gene3D" id="3.40.50.2300">
    <property type="match status" value="2"/>
</dbReference>
<dbReference type="GO" id="GO:0030313">
    <property type="term" value="C:cell envelope"/>
    <property type="evidence" value="ECO:0007669"/>
    <property type="project" value="UniProtKB-SubCell"/>
</dbReference>
<dbReference type="EMBL" id="QMIG01000025">
    <property type="protein sequence ID" value="RAW10747.1"/>
    <property type="molecule type" value="Genomic_DNA"/>
</dbReference>
<dbReference type="SUPFAM" id="SSF53822">
    <property type="entry name" value="Periplasmic binding protein-like I"/>
    <property type="match status" value="1"/>
</dbReference>
<sequence>MHRRSLPIRALPSRSRPAGARPARPIPTRAGLATATIALVLAGCASADGDGDGGLRVAVLAASSQNGYNQAVHEGVQQAIDEHDADVEVQLLDGQFDANTQLSQMQNASTSGEYDGVIVVPHDGPSLAAAFPLANDIPVVTVLNPIGPDINEMEPQVEGVVSTVAVPPAEAAARQAEAVAEHCTGIDPCRVVLLVGQLSSPLDVAREEAYREVLEPEDNIEIVATAEGQYDRDESLTAISNVLQSNQDVDVILSNADQQTSGAQIALENAGIDPSEVYLTGGGGTEDAITAVREGTWQADYVNFPVSMGAAAFEQLHAAMTGDDVETWVDADAVGDIEPYVTKEILDEHPDFTGEWNG</sequence>
<dbReference type="GO" id="GO:0030246">
    <property type="term" value="F:carbohydrate binding"/>
    <property type="evidence" value="ECO:0007669"/>
    <property type="project" value="UniProtKB-ARBA"/>
</dbReference>
<protein>
    <recommendedName>
        <fullName evidence="5">Periplasmic binding protein domain-containing protein</fullName>
    </recommendedName>
</protein>
<evidence type="ECO:0000256" key="1">
    <source>
        <dbReference type="ARBA" id="ARBA00004196"/>
    </source>
</evidence>
<comment type="similarity">
    <text evidence="2">Belongs to the bacterial solute-binding protein 2 family.</text>
</comment>
<feature type="compositionally biased region" description="Low complexity" evidence="4">
    <location>
        <begin position="9"/>
        <end position="26"/>
    </location>
</feature>
<keyword evidence="7" id="KW-1185">Reference proteome</keyword>
<accession>A0A329QEF3</accession>
<proteinExistence type="inferred from homology"/>
<comment type="subcellular location">
    <subcellularLocation>
        <location evidence="1">Cell envelope</location>
    </subcellularLocation>
</comment>
<evidence type="ECO:0000256" key="4">
    <source>
        <dbReference type="SAM" id="MobiDB-lite"/>
    </source>
</evidence>
<comment type="caution">
    <text evidence="6">The sequence shown here is derived from an EMBL/GenBank/DDBJ whole genome shotgun (WGS) entry which is preliminary data.</text>
</comment>
<reference evidence="6 7" key="1">
    <citation type="submission" date="2018-06" db="EMBL/GenBank/DDBJ databases">
        <title>Phytoactinopolyspora halophila sp. nov., a novel halophilic actinomycete isolated from a saline soil in China.</title>
        <authorList>
            <person name="Tang S.-K."/>
        </authorList>
    </citation>
    <scope>NUCLEOTIDE SEQUENCE [LARGE SCALE GENOMIC DNA]</scope>
    <source>
        <strain evidence="6 7">YIM 96934</strain>
    </source>
</reference>
<feature type="domain" description="Periplasmic binding protein" evidence="5">
    <location>
        <begin position="57"/>
        <end position="323"/>
    </location>
</feature>
<dbReference type="CDD" id="cd01536">
    <property type="entry name" value="PBP1_ABC_sugar_binding-like"/>
    <property type="match status" value="1"/>
</dbReference>
<dbReference type="InterPro" id="IPR028082">
    <property type="entry name" value="Peripla_BP_I"/>
</dbReference>
<evidence type="ECO:0000313" key="6">
    <source>
        <dbReference type="EMBL" id="RAW10747.1"/>
    </source>
</evidence>
<evidence type="ECO:0000259" key="5">
    <source>
        <dbReference type="Pfam" id="PF13407"/>
    </source>
</evidence>